<evidence type="ECO:0000313" key="4">
    <source>
        <dbReference type="Proteomes" id="UP001583172"/>
    </source>
</evidence>
<feature type="region of interest" description="Disordered" evidence="2">
    <location>
        <begin position="1"/>
        <end position="43"/>
    </location>
</feature>
<reference evidence="3 4" key="1">
    <citation type="journal article" date="2024" name="Commun. Biol.">
        <title>Comparative genomic analysis of thermophilic fungi reveals convergent evolutionary adaptations and gene losses.</title>
        <authorList>
            <person name="Steindorff A.S."/>
            <person name="Aguilar-Pontes M.V."/>
            <person name="Robinson A.J."/>
            <person name="Andreopoulos B."/>
            <person name="LaButti K."/>
            <person name="Kuo A."/>
            <person name="Mondo S."/>
            <person name="Riley R."/>
            <person name="Otillar R."/>
            <person name="Haridas S."/>
            <person name="Lipzen A."/>
            <person name="Grimwood J."/>
            <person name="Schmutz J."/>
            <person name="Clum A."/>
            <person name="Reid I.D."/>
            <person name="Moisan M.C."/>
            <person name="Butler G."/>
            <person name="Nguyen T.T.M."/>
            <person name="Dewar K."/>
            <person name="Conant G."/>
            <person name="Drula E."/>
            <person name="Henrissat B."/>
            <person name="Hansel C."/>
            <person name="Singer S."/>
            <person name="Hutchinson M.I."/>
            <person name="de Vries R.P."/>
            <person name="Natvig D.O."/>
            <person name="Powell A.J."/>
            <person name="Tsang A."/>
            <person name="Grigoriev I.V."/>
        </authorList>
    </citation>
    <scope>NUCLEOTIDE SEQUENCE [LARGE SCALE GENOMIC DNA]</scope>
    <source>
        <strain evidence="3 4">CBS 620.91</strain>
    </source>
</reference>
<dbReference type="Pfam" id="PF12511">
    <property type="entry name" value="DUF3716"/>
    <property type="match status" value="1"/>
</dbReference>
<comment type="caution">
    <text evidence="3">The sequence shown here is derived from an EMBL/GenBank/DDBJ whole genome shotgun (WGS) entry which is preliminary data.</text>
</comment>
<feature type="region of interest" description="Disordered" evidence="2">
    <location>
        <begin position="601"/>
        <end position="696"/>
    </location>
</feature>
<keyword evidence="4" id="KW-1185">Reference proteome</keyword>
<feature type="compositionally biased region" description="Low complexity" evidence="2">
    <location>
        <begin position="31"/>
        <end position="43"/>
    </location>
</feature>
<feature type="compositionally biased region" description="Polar residues" evidence="2">
    <location>
        <begin position="287"/>
        <end position="297"/>
    </location>
</feature>
<feature type="compositionally biased region" description="Basic and acidic residues" evidence="2">
    <location>
        <begin position="366"/>
        <end position="375"/>
    </location>
</feature>
<protein>
    <submittedName>
        <fullName evidence="3">Uncharacterized protein</fullName>
    </submittedName>
</protein>
<feature type="compositionally biased region" description="Polar residues" evidence="2">
    <location>
        <begin position="1"/>
        <end position="12"/>
    </location>
</feature>
<feature type="compositionally biased region" description="Low complexity" evidence="2">
    <location>
        <begin position="962"/>
        <end position="1011"/>
    </location>
</feature>
<organism evidence="3 4">
    <name type="scientific">Humicola insolens</name>
    <name type="common">Soft-rot fungus</name>
    <dbReference type="NCBI Taxonomy" id="85995"/>
    <lineage>
        <taxon>Eukaryota</taxon>
        <taxon>Fungi</taxon>
        <taxon>Dikarya</taxon>
        <taxon>Ascomycota</taxon>
        <taxon>Pezizomycotina</taxon>
        <taxon>Sordariomycetes</taxon>
        <taxon>Sordariomycetidae</taxon>
        <taxon>Sordariales</taxon>
        <taxon>Chaetomiaceae</taxon>
        <taxon>Mycothermus</taxon>
    </lineage>
</organism>
<feature type="compositionally biased region" description="Polar residues" evidence="2">
    <location>
        <begin position="376"/>
        <end position="385"/>
    </location>
</feature>
<keyword evidence="1" id="KW-0175">Coiled coil</keyword>
<feature type="compositionally biased region" description="Polar residues" evidence="2">
    <location>
        <begin position="944"/>
        <end position="953"/>
    </location>
</feature>
<sequence>MMDHSTATQLDGGTNHHHSNHTSPTPPPATHTPTPAAPAATAAATTTTTSIAAAAVAAASVLASDPWPAIESNYYASLREAREEEDRRLESDYQARAEPLRRSLVDNYRAQEDLLRRLQALRAEYDAASAELERLEGEVRTVKEERRRERAMEDEEKKRWFEVYRRGGLAYRANGMGTGKEGEGMVNGRLGAAKGSGMVRPEGYATPSSQALPAAEMGVDQGARKRVADAETENGALESKEKVSLMTMRVDKPTPAREGPNDQVMEDVSRSGEATLDGGISTVHRVGNSTAGETGTDSAAPGDGDAMDGVEAQGPTETDRGAQENAHNVPSNEPVQSTEPTDTEKHVEAAQPATAFQPENSQPPQKARDEDRENTETAPATSELSPQKEAPVPSVPVDAADMDTPMSDAPEPSAAEVKDESPAPAVPEVAPGSPVLPAETADPSTPFSTSSELSEPPVVETPRSLQDKRLPGATPNQDSPSILDVLDHSGVLVGRVDLVGIDNALVDRIRELPLKRPVQIRHGRRFTPEELNAVPRPEDRDTRAPRLLGLYIQATGEVQGKPCVDCAMSHGPFQGCVMLVGDNDFPKCANCEWSKRKCQGAALESPPGNTRRRLPNASPSKALAAAVPTREAASGRPGSAGGRPGSSGGKPGDGEGGAAEDAAKDSVRKGPRKSLPSTRKPLPSTPAAKPVAPETEVLPEITKENLCLKDDGVVFTDPPIMRGVPLEKISPSHPYWEPEWKPIEEIVEPLRQKHQEKFEQLEQSGSTHRDKHLANRDAKRGRTILKFLEDGELHPYQLVGKAWINHRITNYDTLFRLAQLLSEELPKFKLDVTPSQWLRHRIAELHTENPDKFDVGSWLAKAYHDRKIEQLREKCGFPRVGRPPAHAAKRDAVPDSAGSTGGGSARKSTAARSLKRKDPHQAPDATPSKPRITVKPPNEETETESSVPASQQQRPKKIRIITTNHPSLPTSTSTTSASDASPASSTKGSATGPNSAGSSSSNGSSGGSAKSQPKIILNSPFPPSATTEDDPHSNSPLSPSLESALEHDGYTSTDSISDDRLYVNDWRLHQVKTRAFATNPGVTQYWHWVTGTELTGAEPSSSPSSEGANAAANVIEHQVLESVRPVKWSVFKKPYNFHLRLSDIARVTFARGCTKVAVTHKKGRDGRDVGPRGDVLAMFKRERTKRRFLSFMGRERGVELREVSRDQMEDIWNSIDPEMLPGPDSD</sequence>
<dbReference type="InterPro" id="IPR022190">
    <property type="entry name" value="DUF3716"/>
</dbReference>
<name>A0ABR3VFV8_HUMIN</name>
<evidence type="ECO:0000256" key="1">
    <source>
        <dbReference type="SAM" id="Coils"/>
    </source>
</evidence>
<feature type="compositionally biased region" description="Low complexity" evidence="2">
    <location>
        <begin position="1033"/>
        <end position="1043"/>
    </location>
</feature>
<feature type="compositionally biased region" description="Gly residues" evidence="2">
    <location>
        <begin position="638"/>
        <end position="657"/>
    </location>
</feature>
<accession>A0ABR3VFV8</accession>
<dbReference type="EMBL" id="JAZGSY010000131">
    <property type="protein sequence ID" value="KAL1840001.1"/>
    <property type="molecule type" value="Genomic_DNA"/>
</dbReference>
<proteinExistence type="predicted"/>
<feature type="region of interest" description="Disordered" evidence="2">
    <location>
        <begin position="877"/>
        <end position="1056"/>
    </location>
</feature>
<evidence type="ECO:0000256" key="2">
    <source>
        <dbReference type="SAM" id="MobiDB-lite"/>
    </source>
</evidence>
<feature type="compositionally biased region" description="Low complexity" evidence="2">
    <location>
        <begin position="422"/>
        <end position="435"/>
    </location>
</feature>
<evidence type="ECO:0000313" key="3">
    <source>
        <dbReference type="EMBL" id="KAL1840001.1"/>
    </source>
</evidence>
<feature type="compositionally biased region" description="Polar residues" evidence="2">
    <location>
        <begin position="442"/>
        <end position="453"/>
    </location>
</feature>
<dbReference type="Proteomes" id="UP001583172">
    <property type="component" value="Unassembled WGS sequence"/>
</dbReference>
<feature type="region of interest" description="Disordered" evidence="2">
    <location>
        <begin position="269"/>
        <end position="481"/>
    </location>
</feature>
<gene>
    <name evidence="3" type="ORF">VTJ49DRAFT_918</name>
</gene>
<feature type="compositionally biased region" description="Polar residues" evidence="2">
    <location>
        <begin position="325"/>
        <end position="340"/>
    </location>
</feature>
<feature type="coiled-coil region" evidence="1">
    <location>
        <begin position="111"/>
        <end position="152"/>
    </location>
</feature>